<proteinExistence type="predicted"/>
<sequence length="84" mass="9561">MSNTPIQEIIEGVFEKHGEKRIEAIQKTLFEITELAATLVEIMDYEGADTQTLDLDLLNYYVCARKSLKEDSHSLDLLYTAHGE</sequence>
<name>A0A3D8IPC8_9HELI</name>
<dbReference type="EMBL" id="NXLT01000006">
    <property type="protein sequence ID" value="RDU66461.1"/>
    <property type="molecule type" value="Genomic_DNA"/>
</dbReference>
<keyword evidence="2" id="KW-1185">Reference proteome</keyword>
<reference evidence="1 2" key="1">
    <citation type="submission" date="2018-04" db="EMBL/GenBank/DDBJ databases">
        <title>Novel Campyloabacter and Helicobacter Species and Strains.</title>
        <authorList>
            <person name="Mannion A.J."/>
            <person name="Shen Z."/>
            <person name="Fox J.G."/>
        </authorList>
    </citation>
    <scope>NUCLEOTIDE SEQUENCE [LARGE SCALE GENOMIC DNA]</scope>
    <source>
        <strain evidence="1 2">MIT 12-6600</strain>
    </source>
</reference>
<accession>A0A3D8IPC8</accession>
<organism evidence="1 2">
    <name type="scientific">Helicobacter equorum</name>
    <dbReference type="NCBI Taxonomy" id="361872"/>
    <lineage>
        <taxon>Bacteria</taxon>
        <taxon>Pseudomonadati</taxon>
        <taxon>Campylobacterota</taxon>
        <taxon>Epsilonproteobacteria</taxon>
        <taxon>Campylobacterales</taxon>
        <taxon>Helicobacteraceae</taxon>
        <taxon>Helicobacter</taxon>
    </lineage>
</organism>
<dbReference type="AlphaFoldDB" id="A0A3D8IPC8"/>
<protein>
    <submittedName>
        <fullName evidence="1">Uncharacterized protein</fullName>
    </submittedName>
</protein>
<dbReference type="RefSeq" id="WP_115571415.1">
    <property type="nucleotide sequence ID" value="NZ_NXLT01000006.1"/>
</dbReference>
<comment type="caution">
    <text evidence="1">The sequence shown here is derived from an EMBL/GenBank/DDBJ whole genome shotgun (WGS) entry which is preliminary data.</text>
</comment>
<gene>
    <name evidence="1" type="ORF">CQA54_07105</name>
</gene>
<dbReference type="Proteomes" id="UP000256514">
    <property type="component" value="Unassembled WGS sequence"/>
</dbReference>
<evidence type="ECO:0000313" key="1">
    <source>
        <dbReference type="EMBL" id="RDU66461.1"/>
    </source>
</evidence>
<evidence type="ECO:0000313" key="2">
    <source>
        <dbReference type="Proteomes" id="UP000256514"/>
    </source>
</evidence>